<dbReference type="CDD" id="cd01586">
    <property type="entry name" value="AcnA_IRP"/>
    <property type="match status" value="1"/>
</dbReference>
<protein>
    <recommendedName>
        <fullName evidence="4">Cytoplasmic aconitate hydratase</fullName>
        <ecNumber evidence="3">4.2.1.3</ecNumber>
    </recommendedName>
    <alternativeName>
        <fullName evidence="11">Citrate hydro-lyase</fullName>
    </alternativeName>
</protein>
<evidence type="ECO:0000256" key="8">
    <source>
        <dbReference type="ARBA" id="ARBA00023014"/>
    </source>
</evidence>
<dbReference type="EMBL" id="JAKMXF010000133">
    <property type="protein sequence ID" value="KAI6656752.1"/>
    <property type="molecule type" value="Genomic_DNA"/>
</dbReference>
<dbReference type="AlphaFoldDB" id="A0AAV7K5Y9"/>
<keyword evidence="8" id="KW-0411">Iron-sulfur</keyword>
<sequence length="1116" mass="122449">MYTNLLLLTFSLLFVSQTLSIQLNTTNICDNRQIPCDQLCSLENGTAVCSCNPGWYLHSNGSSCVECEPGKYGHGCLQSCMCNQGNGCSRINGTCDCNSCWSGTSCQNAISSNCFEDFLISPDKSLNTYGNQVPVPPDTFQIIDVLKEFFPTEEADTILSAEHKIISNRPDSARELLQITVRLDSVNFLTLSDMTTQTARQNVKLGTWRCTLVVPEAEMAASSVNPFDKLLDSLDTPGCEKCHFYNPLKLSDPRYSNLPYSIRVLLEAAIRNCDEFEVRSRDVDIILDWEKRHTGPPVEIPFKPSRVLLQDFTGVPAVVDFASMRDAVKRLGGEPARINPICPADLVIDHSVQVDFSGKGALEKNQEIEFERNRERFQFLKWGARAFQNMLIVPPGSGIVHQVNLEFLARVVFSKPLKGDKEILYPDSLVGTDSHTTMINGLGVVGWGVGGIEAEAVMLGQSISMVLPKVVGYQLIGQLGPLTTSTDVVLTVTRNLRQIGVVGKFVEFYGPGVSALSIADRATISNMCPEYGATVGYFPVDFQSIDYLKQTGREGGVVTRIEAYLRAVGMFRDFNDSKQDPIFSETHQLDLSTVVSCVSGPKRPHDRVSVSDMKQDFLQCLSNKIGFKGYNIPADCLDTSVQFSHEGKQYSLSHGSVVIGAITSCTNTSNPSVMLGAGLLAKNAVERGLKVLPYIKTSLSPGSGVVTYYLREGGVVPYLEELGFNLVGYGCMTCIGNSGPLSDEVADAIEKGDLVTCGVLSGNRNFEGRIHPLTRANYLASPLLVIAYALAGTVCIDFDKEPIGFDPAGTPVYLREIWPSRDDIQTAERTFVLPGMFREVYAKITEGNSRWNDLEAPDSLLYPWDEMSTYIKQPPFFQTIGKHLPPVTGVTNAHCLLLLGDSVTTDHISPAGSIARNSPAARLLGSKGLTPREFNSYGARRGNDAIMARGTFANIRLVNKLVSKPGPRTLHIPSGDEMDIFDAAERYKSENRQLIIISGKEYGSGSSRDWAAKGPMLLGVRAVLAESYERIHRSNLVGMGIVPLEFMPGENAELLGLTGKEQFSINIPSDLKPGDEIKVAMDTGQEFRALTRFDTDIELVYFKHGGILNYMIRQML</sequence>
<dbReference type="Proteomes" id="UP001165289">
    <property type="component" value="Unassembled WGS sequence"/>
</dbReference>
<dbReference type="PROSITE" id="PS01244">
    <property type="entry name" value="ACONITASE_2"/>
    <property type="match status" value="1"/>
</dbReference>
<dbReference type="InterPro" id="IPR001030">
    <property type="entry name" value="Acoase/IPM_deHydtase_lsu_aba"/>
</dbReference>
<dbReference type="FunFam" id="3.30.499.10:FF:000005">
    <property type="entry name" value="cytoplasmic aconitate hydratase"/>
    <property type="match status" value="1"/>
</dbReference>
<dbReference type="NCBIfam" id="NF006757">
    <property type="entry name" value="PRK09277.1"/>
    <property type="match status" value="1"/>
</dbReference>
<keyword evidence="12" id="KW-0732">Signal</keyword>
<evidence type="ECO:0000259" key="14">
    <source>
        <dbReference type="Pfam" id="PF00694"/>
    </source>
</evidence>
<feature type="domain" description="Aconitase A/isopropylmalate dehydratase small subunit swivel" evidence="14">
    <location>
        <begin position="922"/>
        <end position="1047"/>
    </location>
</feature>
<dbReference type="Gene3D" id="6.10.190.10">
    <property type="match status" value="1"/>
</dbReference>
<dbReference type="PROSITE" id="PS00450">
    <property type="entry name" value="ACONITASE_1"/>
    <property type="match status" value="1"/>
</dbReference>
<keyword evidence="5" id="KW-0004">4Fe-4S</keyword>
<evidence type="ECO:0000256" key="9">
    <source>
        <dbReference type="ARBA" id="ARBA00023239"/>
    </source>
</evidence>
<dbReference type="InterPro" id="IPR018136">
    <property type="entry name" value="Aconitase_4Fe-4S_BS"/>
</dbReference>
<dbReference type="InterPro" id="IPR000573">
    <property type="entry name" value="AconitaseA/IPMdHydase_ssu_swvl"/>
</dbReference>
<dbReference type="NCBIfam" id="NF009520">
    <property type="entry name" value="PRK12881.1"/>
    <property type="match status" value="1"/>
</dbReference>
<gene>
    <name evidence="15" type="ORF">LOD99_16055</name>
</gene>
<feature type="signal peptide" evidence="12">
    <location>
        <begin position="1"/>
        <end position="20"/>
    </location>
</feature>
<evidence type="ECO:0000256" key="4">
    <source>
        <dbReference type="ARBA" id="ARBA00020255"/>
    </source>
</evidence>
<evidence type="ECO:0000256" key="3">
    <source>
        <dbReference type="ARBA" id="ARBA00012926"/>
    </source>
</evidence>
<dbReference type="InterPro" id="IPR044137">
    <property type="entry name" value="AcnA_IRP_Swivel"/>
</dbReference>
<evidence type="ECO:0000259" key="13">
    <source>
        <dbReference type="Pfam" id="PF00330"/>
    </source>
</evidence>
<dbReference type="InterPro" id="IPR015931">
    <property type="entry name" value="Acnase/IPM_dHydase_lsu_aba_1/3"/>
</dbReference>
<feature type="domain" description="Aconitase/3-isopropylmalate dehydratase large subunit alpha/beta/alpha" evidence="13">
    <location>
        <begin position="298"/>
        <end position="792"/>
    </location>
</feature>
<evidence type="ECO:0000256" key="10">
    <source>
        <dbReference type="ARBA" id="ARBA00023501"/>
    </source>
</evidence>
<comment type="catalytic activity">
    <reaction evidence="10">
        <text>citrate = D-threo-isocitrate</text>
        <dbReference type="Rhea" id="RHEA:10336"/>
        <dbReference type="ChEBI" id="CHEBI:15562"/>
        <dbReference type="ChEBI" id="CHEBI:16947"/>
        <dbReference type="EC" id="4.2.1.3"/>
    </reaction>
</comment>
<dbReference type="CDD" id="cd01580">
    <property type="entry name" value="AcnA_IRP_Swivel"/>
    <property type="match status" value="1"/>
</dbReference>
<feature type="chain" id="PRO_5043731362" description="Cytoplasmic aconitate hydratase" evidence="12">
    <location>
        <begin position="21"/>
        <end position="1116"/>
    </location>
</feature>
<accession>A0AAV7K5Y9</accession>
<dbReference type="SUPFAM" id="SSF53732">
    <property type="entry name" value="Aconitase iron-sulfur domain"/>
    <property type="match status" value="1"/>
</dbReference>
<dbReference type="SUPFAM" id="SSF52016">
    <property type="entry name" value="LeuD/IlvD-like"/>
    <property type="match status" value="1"/>
</dbReference>
<dbReference type="Pfam" id="PF00694">
    <property type="entry name" value="Aconitase_C"/>
    <property type="match status" value="1"/>
</dbReference>
<dbReference type="InterPro" id="IPR036008">
    <property type="entry name" value="Aconitase_4Fe-4S_dom"/>
</dbReference>
<proteinExistence type="inferred from homology"/>
<dbReference type="GO" id="GO:0046872">
    <property type="term" value="F:metal ion binding"/>
    <property type="evidence" value="ECO:0007669"/>
    <property type="project" value="UniProtKB-KW"/>
</dbReference>
<dbReference type="Gene3D" id="3.20.19.10">
    <property type="entry name" value="Aconitase, domain 4"/>
    <property type="match status" value="1"/>
</dbReference>
<evidence type="ECO:0000256" key="5">
    <source>
        <dbReference type="ARBA" id="ARBA00022485"/>
    </source>
</evidence>
<dbReference type="InterPro" id="IPR009030">
    <property type="entry name" value="Growth_fac_rcpt_cys_sf"/>
</dbReference>
<dbReference type="PRINTS" id="PR00415">
    <property type="entry name" value="ACONITASE"/>
</dbReference>
<evidence type="ECO:0000256" key="1">
    <source>
        <dbReference type="ARBA" id="ARBA00001966"/>
    </source>
</evidence>
<comment type="similarity">
    <text evidence="2">Belongs to the aconitase/IPM isomerase family.</text>
</comment>
<dbReference type="NCBIfam" id="TIGR01341">
    <property type="entry name" value="aconitase_1"/>
    <property type="match status" value="1"/>
</dbReference>
<dbReference type="PANTHER" id="PTHR11670">
    <property type="entry name" value="ACONITASE/IRON-RESPONSIVE ELEMENT FAMILY MEMBER"/>
    <property type="match status" value="1"/>
</dbReference>
<dbReference type="FunFam" id="3.30.499.10:FF:000002">
    <property type="entry name" value="Aconitate hydratase"/>
    <property type="match status" value="1"/>
</dbReference>
<keyword evidence="9" id="KW-0456">Lyase</keyword>
<dbReference type="GO" id="GO:0003994">
    <property type="term" value="F:aconitate hydratase activity"/>
    <property type="evidence" value="ECO:0007669"/>
    <property type="project" value="UniProtKB-EC"/>
</dbReference>
<dbReference type="EC" id="4.2.1.3" evidence="3"/>
<dbReference type="FunFam" id="3.20.19.10:FF:000001">
    <property type="entry name" value="Aconitate hydratase"/>
    <property type="match status" value="1"/>
</dbReference>
<dbReference type="SUPFAM" id="SSF57184">
    <property type="entry name" value="Growth factor receptor domain"/>
    <property type="match status" value="1"/>
</dbReference>
<evidence type="ECO:0000313" key="15">
    <source>
        <dbReference type="EMBL" id="KAI6656752.1"/>
    </source>
</evidence>
<organism evidence="15 16">
    <name type="scientific">Oopsacas minuta</name>
    <dbReference type="NCBI Taxonomy" id="111878"/>
    <lineage>
        <taxon>Eukaryota</taxon>
        <taxon>Metazoa</taxon>
        <taxon>Porifera</taxon>
        <taxon>Hexactinellida</taxon>
        <taxon>Hexasterophora</taxon>
        <taxon>Lyssacinosida</taxon>
        <taxon>Leucopsacidae</taxon>
        <taxon>Oopsacas</taxon>
    </lineage>
</organism>
<dbReference type="Gene3D" id="2.170.300.10">
    <property type="entry name" value="Tie2 ligand-binding domain superfamily"/>
    <property type="match status" value="1"/>
</dbReference>
<evidence type="ECO:0000256" key="2">
    <source>
        <dbReference type="ARBA" id="ARBA00007185"/>
    </source>
</evidence>
<name>A0AAV7K5Y9_9METZ</name>
<dbReference type="Gene3D" id="3.30.499.10">
    <property type="entry name" value="Aconitase, domain 3"/>
    <property type="match status" value="2"/>
</dbReference>
<dbReference type="GO" id="GO:0051539">
    <property type="term" value="F:4 iron, 4 sulfur cluster binding"/>
    <property type="evidence" value="ECO:0007669"/>
    <property type="project" value="UniProtKB-KW"/>
</dbReference>
<evidence type="ECO:0000313" key="16">
    <source>
        <dbReference type="Proteomes" id="UP001165289"/>
    </source>
</evidence>
<evidence type="ECO:0000256" key="7">
    <source>
        <dbReference type="ARBA" id="ARBA00023004"/>
    </source>
</evidence>
<keyword evidence="16" id="KW-1185">Reference proteome</keyword>
<dbReference type="GO" id="GO:0072350">
    <property type="term" value="P:tricarboxylic acid metabolic process"/>
    <property type="evidence" value="ECO:0007669"/>
    <property type="project" value="UniProtKB-ARBA"/>
</dbReference>
<keyword evidence="6" id="KW-0479">Metal-binding</keyword>
<comment type="caution">
    <text evidence="15">The sequence shown here is derived from an EMBL/GenBank/DDBJ whole genome shotgun (WGS) entry which is preliminary data.</text>
</comment>
<evidence type="ECO:0000256" key="11">
    <source>
        <dbReference type="ARBA" id="ARBA00029682"/>
    </source>
</evidence>
<dbReference type="InterPro" id="IPR015928">
    <property type="entry name" value="Aconitase/3IPM_dehydase_swvl"/>
</dbReference>
<dbReference type="InterPro" id="IPR006249">
    <property type="entry name" value="Aconitase/IRP2"/>
</dbReference>
<dbReference type="Pfam" id="PF00330">
    <property type="entry name" value="Aconitase"/>
    <property type="match status" value="1"/>
</dbReference>
<reference evidence="15 16" key="1">
    <citation type="journal article" date="2023" name="BMC Biol.">
        <title>The compact genome of the sponge Oopsacas minuta (Hexactinellida) is lacking key metazoan core genes.</title>
        <authorList>
            <person name="Santini S."/>
            <person name="Schenkelaars Q."/>
            <person name="Jourda C."/>
            <person name="Duchesne M."/>
            <person name="Belahbib H."/>
            <person name="Rocher C."/>
            <person name="Selva M."/>
            <person name="Riesgo A."/>
            <person name="Vervoort M."/>
            <person name="Leys S.P."/>
            <person name="Kodjabachian L."/>
            <person name="Le Bivic A."/>
            <person name="Borchiellini C."/>
            <person name="Claverie J.M."/>
            <person name="Renard E."/>
        </authorList>
    </citation>
    <scope>NUCLEOTIDE SEQUENCE [LARGE SCALE GENOMIC DNA]</scope>
    <source>
        <strain evidence="15">SPO-2</strain>
    </source>
</reference>
<evidence type="ECO:0000256" key="6">
    <source>
        <dbReference type="ARBA" id="ARBA00022723"/>
    </source>
</evidence>
<keyword evidence="7" id="KW-0408">Iron</keyword>
<evidence type="ECO:0000256" key="12">
    <source>
        <dbReference type="SAM" id="SignalP"/>
    </source>
</evidence>
<comment type="cofactor">
    <cofactor evidence="1">
        <name>[4Fe-4S] cluster</name>
        <dbReference type="ChEBI" id="CHEBI:49883"/>
    </cofactor>
</comment>